<gene>
    <name evidence="1" type="ORF">B9G79_06595</name>
</gene>
<sequence>MKNDKLKKVLDEKTDISSLKLSRRELLETGVLSFAARVAVPGAVTSILTMGSQAEAADNASMIPFVTLGLSGGAALHGNFVVKDKGGSLLSSYNKLGLGKAGFGTEKVMGADFATSSQLHKGIKSVASAATLGKARLVALCTDTANDTNGQAALRPFYDLSGPLERAGLIGKVLPGVHQGASAENIRPVFSSPNSTLELASLDNMFGALNYSNTLADSKLFNANQRRSLASFVAKMTKSQVAKLNSKNDGLKVALQEAGIKSGDIIAAGGASGVDPRKDAIVQNVYKINTSTASNNATAITAGVVYNALNGNIAHGRITLGGYDYHAPGVRTAADAKDFAAGVQIGNMLELASQMKKPLFIMVTTDGACSSEVSDSPTSIWSSDYSSSLQFIIAFDPSGKVTSSGTQIGHYLSDQSVDTSTLVGSRPDYVAAAILANYLNLNYKMGMFKQLAPATLQADDVEKVVKLHVA</sequence>
<accession>A0A1Z3N719</accession>
<name>A0A1Z3N719_BDEBC</name>
<dbReference type="RefSeq" id="WP_088564813.1">
    <property type="nucleotide sequence ID" value="NZ_CP020946.1"/>
</dbReference>
<dbReference type="EMBL" id="CP020946">
    <property type="protein sequence ID" value="ASD63258.1"/>
    <property type="molecule type" value="Genomic_DNA"/>
</dbReference>
<proteinExistence type="predicted"/>
<dbReference type="Proteomes" id="UP000197003">
    <property type="component" value="Chromosome"/>
</dbReference>
<protein>
    <submittedName>
        <fullName evidence="1">Uncharacterized protein</fullName>
    </submittedName>
</protein>
<dbReference type="AlphaFoldDB" id="A0A1Z3N719"/>
<organism evidence="1 2">
    <name type="scientific">Bdellovibrio bacteriovorus</name>
    <dbReference type="NCBI Taxonomy" id="959"/>
    <lineage>
        <taxon>Bacteria</taxon>
        <taxon>Pseudomonadati</taxon>
        <taxon>Bdellovibrionota</taxon>
        <taxon>Bdellovibrionia</taxon>
        <taxon>Bdellovibrionales</taxon>
        <taxon>Pseudobdellovibrionaceae</taxon>
        <taxon>Bdellovibrio</taxon>
    </lineage>
</organism>
<evidence type="ECO:0000313" key="1">
    <source>
        <dbReference type="EMBL" id="ASD63258.1"/>
    </source>
</evidence>
<dbReference type="OrthoDB" id="5289963at2"/>
<reference evidence="1 2" key="1">
    <citation type="submission" date="2017-04" db="EMBL/GenBank/DDBJ databases">
        <title>Whole genome sequence of Bdellovibrio bacteriovorus strain SSB218315.</title>
        <authorList>
            <person name="Oyedara O."/>
            <person name="Rodriguez-Perez M.A."/>
        </authorList>
    </citation>
    <scope>NUCLEOTIDE SEQUENCE [LARGE SCALE GENOMIC DNA]</scope>
    <source>
        <strain evidence="1 2">SSB218315</strain>
    </source>
</reference>
<evidence type="ECO:0000313" key="2">
    <source>
        <dbReference type="Proteomes" id="UP000197003"/>
    </source>
</evidence>